<feature type="region of interest" description="Disordered" evidence="1">
    <location>
        <begin position="238"/>
        <end position="286"/>
    </location>
</feature>
<reference evidence="2 3" key="1">
    <citation type="submission" date="2019-12" db="EMBL/GenBank/DDBJ databases">
        <title>Chromosome-level assembly of the Caenorhabditis remanei genome.</title>
        <authorList>
            <person name="Teterina A.A."/>
            <person name="Willis J.H."/>
            <person name="Phillips P.C."/>
        </authorList>
    </citation>
    <scope>NUCLEOTIDE SEQUENCE [LARGE SCALE GENOMIC DNA]</scope>
    <source>
        <strain evidence="2 3">PX506</strain>
        <tissue evidence="2">Whole organism</tissue>
    </source>
</reference>
<dbReference type="RefSeq" id="XP_053589496.1">
    <property type="nucleotide sequence ID" value="XM_053725302.1"/>
</dbReference>
<name>A0A6A5HDC6_CAERE</name>
<feature type="compositionally biased region" description="Basic and acidic residues" evidence="1">
    <location>
        <begin position="238"/>
        <end position="255"/>
    </location>
</feature>
<dbReference type="AlphaFoldDB" id="A0A6A5HDC6"/>
<evidence type="ECO:0008006" key="4">
    <source>
        <dbReference type="Google" id="ProtNLM"/>
    </source>
</evidence>
<evidence type="ECO:0000256" key="1">
    <source>
        <dbReference type="SAM" id="MobiDB-lite"/>
    </source>
</evidence>
<dbReference type="Proteomes" id="UP000483820">
    <property type="component" value="Chromosome II"/>
</dbReference>
<feature type="region of interest" description="Disordered" evidence="1">
    <location>
        <begin position="305"/>
        <end position="336"/>
    </location>
</feature>
<dbReference type="PANTHER" id="PTHR15131:SF3">
    <property type="entry name" value="SNRNA-ACTIVATING PROTEIN COMPLEX SUBUNIT 1"/>
    <property type="match status" value="1"/>
</dbReference>
<sequence>MNASGVPTPFMGSGIKQDLHLLFNKFSAIESDKIRDFSDVFRELHFETIFHYRLNPIECLEFSEYLLQNAALYFDKYNEIGDSRSLKERLFGIYVCYALYNLQPVDHICQIPVTLAQFEELLTFQKILASKKMLEPLAALKSLLLQKAFRLKLFQSMYDPVTHKKYLSEEELPNYSRKPIEPFSRIKQIQSHQAFGELKYIHNMYTKFKRKLGLTDIQLIDKVNPIEEIQKNLEHHEKELQSVKTKEDESNEKLVESAGSSRSALRSKAYSAGLKHTRQRRHLDPNMEENFKHLTFGQIAQECLEEPSSHLGPSERPVKRKRRPRTFDSEPLEQLDGHAMAEQVLRDEYAARVKPEPEGTSGVAKIRAPKRTNVKLIQVKTEPVDNHNTPITASQIDASFKSPEKKRPTLQQDVKPKISNEWANKLHAWTGQVEATDKQLKKLKSQIKLEMVDEDE</sequence>
<dbReference type="GeneID" id="9797630"/>
<dbReference type="GO" id="GO:0043565">
    <property type="term" value="F:sequence-specific DNA binding"/>
    <property type="evidence" value="ECO:0007669"/>
    <property type="project" value="TreeGrafter"/>
</dbReference>
<accession>A0A6A5HDC6</accession>
<dbReference type="GO" id="GO:0019185">
    <property type="term" value="C:snRNA-activating protein complex"/>
    <property type="evidence" value="ECO:0007669"/>
    <property type="project" value="TreeGrafter"/>
</dbReference>
<dbReference type="GO" id="GO:0042795">
    <property type="term" value="P:snRNA transcription by RNA polymerase II"/>
    <property type="evidence" value="ECO:0007669"/>
    <property type="project" value="TreeGrafter"/>
</dbReference>
<proteinExistence type="predicted"/>
<dbReference type="EMBL" id="WUAV01000002">
    <property type="protein sequence ID" value="KAF1765760.1"/>
    <property type="molecule type" value="Genomic_DNA"/>
</dbReference>
<dbReference type="InterPro" id="IPR019188">
    <property type="entry name" value="SNAPC1"/>
</dbReference>
<dbReference type="GO" id="GO:0042796">
    <property type="term" value="P:snRNA transcription by RNA polymerase III"/>
    <property type="evidence" value="ECO:0007669"/>
    <property type="project" value="TreeGrafter"/>
</dbReference>
<dbReference type="CTD" id="9797630"/>
<gene>
    <name evidence="2" type="ORF">GCK72_005713</name>
</gene>
<protein>
    <recommendedName>
        <fullName evidence="4">snRNA-activating protein complex subunit 1</fullName>
    </recommendedName>
</protein>
<dbReference type="PANTHER" id="PTHR15131">
    <property type="entry name" value="SMALL NUCLEAR RNA ACTIVATING COMPLEX, POLYPEPTIDE 1"/>
    <property type="match status" value="1"/>
</dbReference>
<evidence type="ECO:0000313" key="3">
    <source>
        <dbReference type="Proteomes" id="UP000483820"/>
    </source>
</evidence>
<dbReference type="KEGG" id="crq:GCK72_005713"/>
<organism evidence="2 3">
    <name type="scientific">Caenorhabditis remanei</name>
    <name type="common">Caenorhabditis vulgaris</name>
    <dbReference type="NCBI Taxonomy" id="31234"/>
    <lineage>
        <taxon>Eukaryota</taxon>
        <taxon>Metazoa</taxon>
        <taxon>Ecdysozoa</taxon>
        <taxon>Nematoda</taxon>
        <taxon>Chromadorea</taxon>
        <taxon>Rhabditida</taxon>
        <taxon>Rhabditina</taxon>
        <taxon>Rhabditomorpha</taxon>
        <taxon>Rhabditoidea</taxon>
        <taxon>Rhabditidae</taxon>
        <taxon>Peloderinae</taxon>
        <taxon>Caenorhabditis</taxon>
    </lineage>
</organism>
<comment type="caution">
    <text evidence="2">The sequence shown here is derived from an EMBL/GenBank/DDBJ whole genome shotgun (WGS) entry which is preliminary data.</text>
</comment>
<dbReference type="Pfam" id="PF09808">
    <property type="entry name" value="SNAPC1"/>
    <property type="match status" value="1"/>
</dbReference>
<evidence type="ECO:0000313" key="2">
    <source>
        <dbReference type="EMBL" id="KAF1765760.1"/>
    </source>
</evidence>